<evidence type="ECO:0000256" key="1">
    <source>
        <dbReference type="SAM" id="MobiDB-lite"/>
    </source>
</evidence>
<proteinExistence type="predicted"/>
<dbReference type="KEGG" id="pco:PHACADRAFT_253255"/>
<gene>
    <name evidence="2" type="ORF">PHACADRAFT_253255</name>
</gene>
<protein>
    <submittedName>
        <fullName evidence="2">Uncharacterized protein</fullName>
    </submittedName>
</protein>
<dbReference type="AlphaFoldDB" id="K5VXD6"/>
<dbReference type="Proteomes" id="UP000008370">
    <property type="component" value="Unassembled WGS sequence"/>
</dbReference>
<dbReference type="RefSeq" id="XP_007394094.1">
    <property type="nucleotide sequence ID" value="XM_007394032.1"/>
</dbReference>
<keyword evidence="3" id="KW-1185">Reference proteome</keyword>
<evidence type="ECO:0000313" key="3">
    <source>
        <dbReference type="Proteomes" id="UP000008370"/>
    </source>
</evidence>
<dbReference type="InParanoid" id="K5VXD6"/>
<dbReference type="GeneID" id="18915719"/>
<reference evidence="2 3" key="1">
    <citation type="journal article" date="2012" name="BMC Genomics">
        <title>Comparative genomics of the white-rot fungi, Phanerochaete carnosa and P. chrysosporium, to elucidate the genetic basis of the distinct wood types they colonize.</title>
        <authorList>
            <person name="Suzuki H."/>
            <person name="MacDonald J."/>
            <person name="Syed K."/>
            <person name="Salamov A."/>
            <person name="Hori C."/>
            <person name="Aerts A."/>
            <person name="Henrissat B."/>
            <person name="Wiebenga A."/>
            <person name="vanKuyk P.A."/>
            <person name="Barry K."/>
            <person name="Lindquist E."/>
            <person name="LaButti K."/>
            <person name="Lapidus A."/>
            <person name="Lucas S."/>
            <person name="Coutinho P."/>
            <person name="Gong Y."/>
            <person name="Samejima M."/>
            <person name="Mahadevan R."/>
            <person name="Abou-Zaid M."/>
            <person name="de Vries R.P."/>
            <person name="Igarashi K."/>
            <person name="Yadav J.S."/>
            <person name="Grigoriev I.V."/>
            <person name="Master E.R."/>
        </authorList>
    </citation>
    <scope>NUCLEOTIDE SEQUENCE [LARGE SCALE GENOMIC DNA]</scope>
    <source>
        <strain evidence="2 3">HHB-10118-sp</strain>
    </source>
</reference>
<accession>K5VXD6</accession>
<organism evidence="2 3">
    <name type="scientific">Phanerochaete carnosa (strain HHB-10118-sp)</name>
    <name type="common">White-rot fungus</name>
    <name type="synonym">Peniophora carnosa</name>
    <dbReference type="NCBI Taxonomy" id="650164"/>
    <lineage>
        <taxon>Eukaryota</taxon>
        <taxon>Fungi</taxon>
        <taxon>Dikarya</taxon>
        <taxon>Basidiomycota</taxon>
        <taxon>Agaricomycotina</taxon>
        <taxon>Agaricomycetes</taxon>
        <taxon>Polyporales</taxon>
        <taxon>Phanerochaetaceae</taxon>
        <taxon>Phanerochaete</taxon>
    </lineage>
</organism>
<dbReference type="EMBL" id="JH930471">
    <property type="protein sequence ID" value="EKM56238.1"/>
    <property type="molecule type" value="Genomic_DNA"/>
</dbReference>
<evidence type="ECO:0000313" key="2">
    <source>
        <dbReference type="EMBL" id="EKM56238.1"/>
    </source>
</evidence>
<dbReference type="HOGENOM" id="CLU_2062309_0_0_1"/>
<name>K5VXD6_PHACS</name>
<feature type="compositionally biased region" description="Basic and acidic residues" evidence="1">
    <location>
        <begin position="1"/>
        <end position="11"/>
    </location>
</feature>
<sequence length="119" mass="13576">MRKEKWLRGRQPDQQLCAPAAESPPHPCIGSRRWSADAVITSCKPSVQKRTCPFGVVIGVGIGVRRWSRELCYFFSLDLKCYLQRVVHTSRERCDGSYFYLLNVGPANLPSKVKKTSFR</sequence>
<feature type="region of interest" description="Disordered" evidence="1">
    <location>
        <begin position="1"/>
        <end position="24"/>
    </location>
</feature>